<dbReference type="PANTHER" id="PTHR33939">
    <property type="entry name" value="PROTEIN CBG22215"/>
    <property type="match status" value="1"/>
</dbReference>
<evidence type="ECO:0000256" key="1">
    <source>
        <dbReference type="SAM" id="MobiDB-lite"/>
    </source>
</evidence>
<protein>
    <recommendedName>
        <fullName evidence="2">Tc1-like transposase DDE domain-containing protein</fullName>
    </recommendedName>
</protein>
<feature type="compositionally biased region" description="Polar residues" evidence="1">
    <location>
        <begin position="446"/>
        <end position="466"/>
    </location>
</feature>
<evidence type="ECO:0000313" key="3">
    <source>
        <dbReference type="EMBL" id="KAF6210077.1"/>
    </source>
</evidence>
<reference evidence="3" key="1">
    <citation type="journal article" date="2021" name="Mol. Ecol. Resour.">
        <title>Apolygus lucorum genome provides insights into omnivorousness and mesophyll feeding.</title>
        <authorList>
            <person name="Liu Y."/>
            <person name="Liu H."/>
            <person name="Wang H."/>
            <person name="Huang T."/>
            <person name="Liu B."/>
            <person name="Yang B."/>
            <person name="Yin L."/>
            <person name="Li B."/>
            <person name="Zhang Y."/>
            <person name="Zhang S."/>
            <person name="Jiang F."/>
            <person name="Zhang X."/>
            <person name="Ren Y."/>
            <person name="Wang B."/>
            <person name="Wang S."/>
            <person name="Lu Y."/>
            <person name="Wu K."/>
            <person name="Fan W."/>
            <person name="Wang G."/>
        </authorList>
    </citation>
    <scope>NUCLEOTIDE SEQUENCE</scope>
    <source>
        <strain evidence="3">12Hb</strain>
    </source>
</reference>
<feature type="region of interest" description="Disordered" evidence="1">
    <location>
        <begin position="396"/>
        <end position="506"/>
    </location>
</feature>
<feature type="domain" description="Tc1-like transposase DDE" evidence="2">
    <location>
        <begin position="298"/>
        <end position="373"/>
    </location>
</feature>
<dbReference type="Pfam" id="PF13358">
    <property type="entry name" value="DDE_3"/>
    <property type="match status" value="1"/>
</dbReference>
<dbReference type="InterPro" id="IPR036397">
    <property type="entry name" value="RNaseH_sf"/>
</dbReference>
<keyword evidence="4" id="KW-1185">Reference proteome</keyword>
<dbReference type="Gene3D" id="3.30.420.10">
    <property type="entry name" value="Ribonuclease H-like superfamily/Ribonuclease H"/>
    <property type="match status" value="1"/>
</dbReference>
<dbReference type="EMBL" id="WIXP02000006">
    <property type="protein sequence ID" value="KAF6210077.1"/>
    <property type="molecule type" value="Genomic_DNA"/>
</dbReference>
<proteinExistence type="predicted"/>
<dbReference type="Proteomes" id="UP000466442">
    <property type="component" value="Unassembled WGS sequence"/>
</dbReference>
<accession>A0A8S9XM99</accession>
<feature type="compositionally biased region" description="Polar residues" evidence="1">
    <location>
        <begin position="400"/>
        <end position="438"/>
    </location>
</feature>
<comment type="caution">
    <text evidence="3">The sequence shown here is derived from an EMBL/GenBank/DDBJ whole genome shotgun (WGS) entry which is preliminary data.</text>
</comment>
<dbReference type="GO" id="GO:0003676">
    <property type="term" value="F:nucleic acid binding"/>
    <property type="evidence" value="ECO:0007669"/>
    <property type="project" value="InterPro"/>
</dbReference>
<dbReference type="OrthoDB" id="4327074at2759"/>
<dbReference type="AlphaFoldDB" id="A0A8S9XM99"/>
<feature type="compositionally biased region" description="Basic and acidic residues" evidence="1">
    <location>
        <begin position="470"/>
        <end position="486"/>
    </location>
</feature>
<organism evidence="3 4">
    <name type="scientific">Apolygus lucorum</name>
    <name type="common">Small green plant bug</name>
    <name type="synonym">Lygocoris lucorum</name>
    <dbReference type="NCBI Taxonomy" id="248454"/>
    <lineage>
        <taxon>Eukaryota</taxon>
        <taxon>Metazoa</taxon>
        <taxon>Ecdysozoa</taxon>
        <taxon>Arthropoda</taxon>
        <taxon>Hexapoda</taxon>
        <taxon>Insecta</taxon>
        <taxon>Pterygota</taxon>
        <taxon>Neoptera</taxon>
        <taxon>Paraneoptera</taxon>
        <taxon>Hemiptera</taxon>
        <taxon>Heteroptera</taxon>
        <taxon>Panheteroptera</taxon>
        <taxon>Cimicomorpha</taxon>
        <taxon>Miridae</taxon>
        <taxon>Mirini</taxon>
        <taxon>Apolygus</taxon>
    </lineage>
</organism>
<gene>
    <name evidence="3" type="ORF">GE061_015833</name>
</gene>
<dbReference type="InterPro" id="IPR038717">
    <property type="entry name" value="Tc1-like_DDE_dom"/>
</dbReference>
<name>A0A8S9XM99_APOLU</name>
<dbReference type="PANTHER" id="PTHR33939:SF1">
    <property type="entry name" value="DUF4371 DOMAIN-CONTAINING PROTEIN"/>
    <property type="match status" value="1"/>
</dbReference>
<evidence type="ECO:0000313" key="4">
    <source>
        <dbReference type="Proteomes" id="UP000466442"/>
    </source>
</evidence>
<evidence type="ECO:0000259" key="2">
    <source>
        <dbReference type="Pfam" id="PF13358"/>
    </source>
</evidence>
<sequence>MSNPKPAIARGKALRSQAREIVYNVFQYFTTKKNDDNAKYNVREVTSEATGVSARTVGYIMKEAGNRTASDCTGPLFVTPTKSKPHKKVIAADEFTDAAIRNKIREFYTVRKECPTLKTLCAALASDEVLDCSRSYLRKRLATSGFKWKKCQSNRKVLIERPEIAAWRARYLRTINTYRIEGKNIVYLDETYVQASHGVSTCWQSNEELGALQQIGKGDRLIIVHGGGEKGFVPNALLIFKASSRSGDYHSSMNFENFSKWLTQKFLPNLPADSVVVMDNAKYHCVQTNKRPNSSTLKADVVSWLRRNNVQFNEQFTKAELLLLVKNSSVGQTFKVDEIIRDAGHHTLHLPPYHPDLNPIELVWGDIMGKLARESVGTPLGQKEVYLKKLFSEYSKEKPQPNNSSPSVDNNGNIIENQSNVDFGNQTAQPAQKTSSPLNAEPGRSVSPSQNAESDRQPQPGTSFNVVTPEDIRPYPKAGPRKENNTGRKRGRCMIATDTPEKNEIEAKQRAQRQKIVKKSLFGTKAVQK</sequence>